<dbReference type="HAMAP" id="MF_00934">
    <property type="entry name" value="23SrRNA_methyltr_J"/>
    <property type="match status" value="1"/>
</dbReference>
<dbReference type="RefSeq" id="WP_327788604.1">
    <property type="nucleotide sequence ID" value="NZ_JARGEQ010000073.1"/>
</dbReference>
<reference evidence="2 3" key="1">
    <citation type="submission" date="2023-03" db="EMBL/GenBank/DDBJ databases">
        <title>YIM 152171 draft genome.</title>
        <authorList>
            <person name="Yang Z."/>
        </authorList>
    </citation>
    <scope>NUCLEOTIDE SEQUENCE [LARGE SCALE GENOMIC DNA]</scope>
    <source>
        <strain evidence="2 3">YIM 152171</strain>
    </source>
</reference>
<comment type="similarity">
    <text evidence="1">Belongs to the RlmJ family.</text>
</comment>
<dbReference type="InterPro" id="IPR029063">
    <property type="entry name" value="SAM-dependent_MTases_sf"/>
</dbReference>
<dbReference type="Pfam" id="PF04378">
    <property type="entry name" value="RsmJ"/>
    <property type="match status" value="1"/>
</dbReference>
<dbReference type="PANTHER" id="PTHR37426:SF1">
    <property type="entry name" value="RIBOSOMAL RNA LARGE SUBUNIT METHYLTRANSFERASE J"/>
    <property type="match status" value="1"/>
</dbReference>
<dbReference type="Proteomes" id="UP001301140">
    <property type="component" value="Unassembled WGS sequence"/>
</dbReference>
<organism evidence="2 3">
    <name type="scientific">Marinimicrococcus flavescens</name>
    <dbReference type="NCBI Taxonomy" id="3031815"/>
    <lineage>
        <taxon>Bacteria</taxon>
        <taxon>Pseudomonadati</taxon>
        <taxon>Pseudomonadota</taxon>
        <taxon>Alphaproteobacteria</taxon>
        <taxon>Geminicoccales</taxon>
        <taxon>Geminicoccaceae</taxon>
        <taxon>Marinimicrococcus</taxon>
    </lineage>
</organism>
<name>A0AAP3UYS5_9PROT</name>
<keyword evidence="1" id="KW-0698">rRNA processing</keyword>
<dbReference type="GO" id="GO:0003723">
    <property type="term" value="F:RNA binding"/>
    <property type="evidence" value="ECO:0007669"/>
    <property type="project" value="UniProtKB-UniRule"/>
</dbReference>
<sequence>MLSYRHAFHAGNPADLLKHALWLFVLRDAAATEKPLYVLDTHAGAGGYDLGSAAAQKTGEFHSGIERLLAAPDPLPDLLAPYVEEVRKANPEGGLARYPGSPLLALSALRAEDRLDLVELHPTDHRLLAERLARRPAGGPQVRVEREDGLSWLVARMPPPERRAAVLIDPSYEVKSDYEQVARALARAWRRMGTGCFLLWYPVIERARSEAFLAGLRQAGLRRLWRIELCTAPDAPGRGMTGSGVVVVNPPPALPAAAAAALPWLARALGATGPCSAGPMV</sequence>
<comment type="function">
    <text evidence="1">Specifically methylates the adenine in position 2030 of 23S rRNA.</text>
</comment>
<keyword evidence="1" id="KW-0489">Methyltransferase</keyword>
<dbReference type="GO" id="GO:0070475">
    <property type="term" value="P:rRNA base methylation"/>
    <property type="evidence" value="ECO:0007669"/>
    <property type="project" value="UniProtKB-UniRule"/>
</dbReference>
<feature type="site" description="Interaction with substrate rRNA" evidence="1">
    <location>
        <position position="4"/>
    </location>
</feature>
<dbReference type="InterPro" id="IPR007473">
    <property type="entry name" value="RlmJ"/>
</dbReference>
<accession>A0AAP3UYS5</accession>
<feature type="binding site" evidence="1">
    <location>
        <position position="119"/>
    </location>
    <ligand>
        <name>S-adenosyl-L-methionine</name>
        <dbReference type="ChEBI" id="CHEBI:59789"/>
    </ligand>
</feature>
<keyword evidence="1" id="KW-0694">RNA-binding</keyword>
<feature type="binding site" evidence="1">
    <location>
        <position position="101"/>
    </location>
    <ligand>
        <name>S-adenosyl-L-methionine</name>
        <dbReference type="ChEBI" id="CHEBI:59789"/>
    </ligand>
</feature>
<evidence type="ECO:0000313" key="2">
    <source>
        <dbReference type="EMBL" id="MDF1586188.1"/>
    </source>
</evidence>
<comment type="caution">
    <text evidence="2">The sequence shown here is derived from an EMBL/GenBank/DDBJ whole genome shotgun (WGS) entry which is preliminary data.</text>
</comment>
<dbReference type="Gene3D" id="3.40.50.150">
    <property type="entry name" value="Vaccinia Virus protein VP39"/>
    <property type="match status" value="1"/>
</dbReference>
<evidence type="ECO:0000256" key="1">
    <source>
        <dbReference type="HAMAP-Rule" id="MF_00934"/>
    </source>
</evidence>
<dbReference type="GO" id="GO:0005829">
    <property type="term" value="C:cytosol"/>
    <property type="evidence" value="ECO:0007669"/>
    <property type="project" value="TreeGrafter"/>
</dbReference>
<dbReference type="SUPFAM" id="SSF53335">
    <property type="entry name" value="S-adenosyl-L-methionine-dependent methyltransferases"/>
    <property type="match status" value="1"/>
</dbReference>
<feature type="binding site" evidence="1">
    <location>
        <begin position="148"/>
        <end position="149"/>
    </location>
    <ligand>
        <name>S-adenosyl-L-methionine</name>
        <dbReference type="ChEBI" id="CHEBI:59789"/>
    </ligand>
</feature>
<dbReference type="EC" id="2.1.1.266" evidence="1"/>
<keyword evidence="1" id="KW-0808">Transferase</keyword>
<feature type="binding site" evidence="1">
    <location>
        <position position="42"/>
    </location>
    <ligand>
        <name>S-adenosyl-L-methionine</name>
        <dbReference type="ChEBI" id="CHEBI:59789"/>
    </ligand>
</feature>
<proteinExistence type="inferred from homology"/>
<comment type="subunit">
    <text evidence="1">Monomer.</text>
</comment>
<keyword evidence="3" id="KW-1185">Reference proteome</keyword>
<protein>
    <recommendedName>
        <fullName evidence="1">Ribosomal RNA large subunit methyltransferase J</fullName>
        <ecNumber evidence="1">2.1.1.266</ecNumber>
    </recommendedName>
    <alternativeName>
        <fullName evidence="1">23S rRNA (adenine(2030)-N6)-methyltransferase</fullName>
    </alternativeName>
    <alternativeName>
        <fullName evidence="1">23S rRNA m6A2030 methyltransferase</fullName>
    </alternativeName>
</protein>
<dbReference type="GO" id="GO:0036307">
    <property type="term" value="F:23S rRNA (adenine(2030)-N(6))-methyltransferase activity"/>
    <property type="evidence" value="ECO:0007669"/>
    <property type="project" value="UniProtKB-UniRule"/>
</dbReference>
<gene>
    <name evidence="1 2" type="primary">rlmJ</name>
    <name evidence="2" type="ORF">PZ740_07300</name>
</gene>
<evidence type="ECO:0000313" key="3">
    <source>
        <dbReference type="Proteomes" id="UP001301140"/>
    </source>
</evidence>
<comment type="catalytic activity">
    <reaction evidence="1">
        <text>adenosine(2030) in 23S rRNA + S-adenosyl-L-methionine = N(6)-methyladenosine(2030) in 23S rRNA + S-adenosyl-L-homocysteine + H(+)</text>
        <dbReference type="Rhea" id="RHEA:43736"/>
        <dbReference type="Rhea" id="RHEA-COMP:10668"/>
        <dbReference type="Rhea" id="RHEA-COMP:10669"/>
        <dbReference type="ChEBI" id="CHEBI:15378"/>
        <dbReference type="ChEBI" id="CHEBI:57856"/>
        <dbReference type="ChEBI" id="CHEBI:59789"/>
        <dbReference type="ChEBI" id="CHEBI:74411"/>
        <dbReference type="ChEBI" id="CHEBI:74449"/>
        <dbReference type="EC" id="2.1.1.266"/>
    </reaction>
</comment>
<dbReference type="AlphaFoldDB" id="A0AAP3UYS5"/>
<feature type="active site" description="Proton acceptor" evidence="1">
    <location>
        <position position="169"/>
    </location>
</feature>
<feature type="binding site" evidence="1">
    <location>
        <position position="19"/>
    </location>
    <ligand>
        <name>S-adenosyl-L-methionine</name>
        <dbReference type="ChEBI" id="CHEBI:59789"/>
    </ligand>
</feature>
<feature type="binding site" evidence="1">
    <location>
        <position position="169"/>
    </location>
    <ligand>
        <name>S-adenosyl-L-methionine</name>
        <dbReference type="ChEBI" id="CHEBI:59789"/>
    </ligand>
</feature>
<keyword evidence="1" id="KW-0949">S-adenosyl-L-methionine</keyword>
<dbReference type="EMBL" id="JARGEQ010000073">
    <property type="protein sequence ID" value="MDF1586188.1"/>
    <property type="molecule type" value="Genomic_DNA"/>
</dbReference>
<dbReference type="PANTHER" id="PTHR37426">
    <property type="entry name" value="RIBOSOMAL RNA LARGE SUBUNIT METHYLTRANSFERASE J"/>
    <property type="match status" value="1"/>
</dbReference>